<keyword evidence="2" id="KW-1185">Reference proteome</keyword>
<name>A0A9X0HKK0_SOLP1</name>
<protein>
    <submittedName>
        <fullName evidence="1">Uncharacterized protein</fullName>
    </submittedName>
</protein>
<evidence type="ECO:0000313" key="2">
    <source>
        <dbReference type="Proteomes" id="UP000054223"/>
    </source>
</evidence>
<dbReference type="OrthoDB" id="1346544at2"/>
<proteinExistence type="predicted"/>
<evidence type="ECO:0000313" key="1">
    <source>
        <dbReference type="EMBL" id="KUG07648.1"/>
    </source>
</evidence>
<sequence>MYDEAQKLTSAQLLIKNANDTSWSDVFLTLNASVNNYSKDIGYLKALAAQVINTKETKLQGTSRLIIWNRVVSGDIVFEGKGLIIDNDLYKVGGRANQLLQSLTNKNFGFVTVNSTEKQLKIISNKWLDYLSGKPVEEYRIDKNENAKIPEISNLEAVEALIVSLQPNSTKENITKNCLKRVYNLEEMPSEKGSQANYCNPDTYTSAYLGILFGDEKVSNIKDAIWWKNFWLANHSNLVWNAEKGFYEVKKL</sequence>
<dbReference type="AlphaFoldDB" id="A0A9X0HKK0"/>
<reference evidence="1 2" key="1">
    <citation type="submission" date="2015-11" db="EMBL/GenBank/DDBJ databases">
        <title>Solirubrum puertoriconensis gen. nov. an environmental bacteria isolated in Puerto Rico.</title>
        <authorList>
            <person name="Cuebas-Irizarry M.F."/>
            <person name="Montalvo-Rodriguez R."/>
        </authorList>
    </citation>
    <scope>NUCLEOTIDE SEQUENCE [LARGE SCALE GENOMIC DNA]</scope>
    <source>
        <strain evidence="1 2">MC1A</strain>
    </source>
</reference>
<accession>A0A9X0HKK0</accession>
<gene>
    <name evidence="1" type="ORF">ASU33_15080</name>
</gene>
<dbReference type="EMBL" id="LNAL01000007">
    <property type="protein sequence ID" value="KUG07648.1"/>
    <property type="molecule type" value="Genomic_DNA"/>
</dbReference>
<comment type="caution">
    <text evidence="1">The sequence shown here is derived from an EMBL/GenBank/DDBJ whole genome shotgun (WGS) entry which is preliminary data.</text>
</comment>
<organism evidence="1 2">
    <name type="scientific">Solirubrum puertoriconensis</name>
    <dbReference type="NCBI Taxonomy" id="1751427"/>
    <lineage>
        <taxon>Bacteria</taxon>
        <taxon>Pseudomonadati</taxon>
        <taxon>Bacteroidota</taxon>
        <taxon>Cytophagia</taxon>
        <taxon>Cytophagales</taxon>
    </lineage>
</organism>
<dbReference type="Proteomes" id="UP000054223">
    <property type="component" value="Unassembled WGS sequence"/>
</dbReference>